<dbReference type="KEGG" id="bdr:105232856"/>
<dbReference type="PANTHER" id="PTHR24379">
    <property type="entry name" value="KRAB AND ZINC FINGER DOMAIN-CONTAINING"/>
    <property type="match status" value="1"/>
</dbReference>
<dbReference type="PROSITE" id="PS00028">
    <property type="entry name" value="ZINC_FINGER_C2H2_1"/>
    <property type="match status" value="3"/>
</dbReference>
<dbReference type="AlphaFoldDB" id="A0A034UWY6"/>
<keyword evidence="1" id="KW-0479">Metal-binding</keyword>
<gene>
    <name evidence="7" type="primary">ZN316</name>
</gene>
<evidence type="ECO:0000256" key="2">
    <source>
        <dbReference type="ARBA" id="ARBA00022737"/>
    </source>
</evidence>
<dbReference type="SUPFAM" id="SSF57667">
    <property type="entry name" value="beta-beta-alpha zinc fingers"/>
    <property type="match status" value="2"/>
</dbReference>
<accession>A0A034UWY6</accession>
<dbReference type="GO" id="GO:0008270">
    <property type="term" value="F:zinc ion binding"/>
    <property type="evidence" value="ECO:0007669"/>
    <property type="project" value="UniProtKB-KW"/>
</dbReference>
<keyword evidence="3 5" id="KW-0863">Zinc-finger</keyword>
<evidence type="ECO:0000256" key="1">
    <source>
        <dbReference type="ARBA" id="ARBA00022723"/>
    </source>
</evidence>
<dbReference type="PROSITE" id="PS50157">
    <property type="entry name" value="ZINC_FINGER_C2H2_2"/>
    <property type="match status" value="4"/>
</dbReference>
<dbReference type="SMART" id="SM00355">
    <property type="entry name" value="ZnF_C2H2"/>
    <property type="match status" value="5"/>
</dbReference>
<evidence type="ECO:0000256" key="3">
    <source>
        <dbReference type="ARBA" id="ARBA00022771"/>
    </source>
</evidence>
<dbReference type="RefSeq" id="XP_019848260.2">
    <property type="nucleotide sequence ID" value="XM_019992701.3"/>
</dbReference>
<dbReference type="OrthoDB" id="6077919at2759"/>
<dbReference type="PANTHER" id="PTHR24379:SF121">
    <property type="entry name" value="C2H2-TYPE DOMAIN-CONTAINING PROTEIN"/>
    <property type="match status" value="1"/>
</dbReference>
<evidence type="ECO:0000256" key="5">
    <source>
        <dbReference type="PROSITE-ProRule" id="PRU00042"/>
    </source>
</evidence>
<feature type="domain" description="C2H2-type" evidence="6">
    <location>
        <begin position="150"/>
        <end position="178"/>
    </location>
</feature>
<feature type="domain" description="C2H2-type" evidence="6">
    <location>
        <begin position="89"/>
        <end position="112"/>
    </location>
</feature>
<dbReference type="RefSeq" id="XP_011213038.2">
    <property type="nucleotide sequence ID" value="XM_011214736.4"/>
</dbReference>
<dbReference type="RefSeq" id="XP_019848258.2">
    <property type="nucleotide sequence ID" value="XM_019992699.3"/>
</dbReference>
<keyword evidence="2" id="KW-0677">Repeat</keyword>
<feature type="domain" description="C2H2-type" evidence="6">
    <location>
        <begin position="121"/>
        <end position="148"/>
    </location>
</feature>
<keyword evidence="4" id="KW-0862">Zinc</keyword>
<organism evidence="7">
    <name type="scientific">Bactrocera dorsalis</name>
    <name type="common">Oriental fruit fly</name>
    <name type="synonym">Dacus dorsalis</name>
    <dbReference type="NCBI Taxonomy" id="27457"/>
    <lineage>
        <taxon>Eukaryota</taxon>
        <taxon>Metazoa</taxon>
        <taxon>Ecdysozoa</taxon>
        <taxon>Arthropoda</taxon>
        <taxon>Hexapoda</taxon>
        <taxon>Insecta</taxon>
        <taxon>Pterygota</taxon>
        <taxon>Neoptera</taxon>
        <taxon>Endopterygota</taxon>
        <taxon>Diptera</taxon>
        <taxon>Brachycera</taxon>
        <taxon>Muscomorpha</taxon>
        <taxon>Tephritoidea</taxon>
        <taxon>Tephritidae</taxon>
        <taxon>Bactrocera</taxon>
        <taxon>Bactrocera</taxon>
    </lineage>
</organism>
<protein>
    <submittedName>
        <fullName evidence="7">Zinc finger protein 316</fullName>
    </submittedName>
</protein>
<proteinExistence type="predicted"/>
<dbReference type="EMBL" id="GAKP01023467">
    <property type="protein sequence ID" value="JAC35491.1"/>
    <property type="molecule type" value="Transcribed_RNA"/>
</dbReference>
<dbReference type="Pfam" id="PF00096">
    <property type="entry name" value="zf-C2H2"/>
    <property type="match status" value="3"/>
</dbReference>
<name>A0A034UWY6_BACDO</name>
<dbReference type="GeneID" id="105232856"/>
<dbReference type="Gene3D" id="3.30.160.60">
    <property type="entry name" value="Classic Zinc Finger"/>
    <property type="match status" value="3"/>
</dbReference>
<dbReference type="EMBL" id="GAKP01023468">
    <property type="protein sequence ID" value="JAC35490.1"/>
    <property type="molecule type" value="Transcribed_RNA"/>
</dbReference>
<evidence type="ECO:0000256" key="4">
    <source>
        <dbReference type="ARBA" id="ARBA00022833"/>
    </source>
</evidence>
<evidence type="ECO:0000259" key="6">
    <source>
        <dbReference type="PROSITE" id="PS50157"/>
    </source>
</evidence>
<feature type="domain" description="C2H2-type" evidence="6">
    <location>
        <begin position="179"/>
        <end position="207"/>
    </location>
</feature>
<dbReference type="InterPro" id="IPR036236">
    <property type="entry name" value="Znf_C2H2_sf"/>
</dbReference>
<evidence type="ECO:0000313" key="7">
    <source>
        <dbReference type="EMBL" id="JAC35491.1"/>
    </source>
</evidence>
<reference evidence="7" key="1">
    <citation type="journal article" date="2014" name="BMC Genomics">
        <title>Characterizing the developmental transcriptome of the oriental fruit fly, Bactrocera dorsalis (Diptera: Tephritidae) through comparative genomic analysis with Drosophila melanogaster utilizing modENCODE datasets.</title>
        <authorList>
            <person name="Geib S.M."/>
            <person name="Calla B."/>
            <person name="Hall B."/>
            <person name="Hou S."/>
            <person name="Manoukis N.C."/>
        </authorList>
    </citation>
    <scope>NUCLEOTIDE SEQUENCE</scope>
    <source>
        <strain evidence="7">Punador</strain>
    </source>
</reference>
<dbReference type="InterPro" id="IPR013087">
    <property type="entry name" value="Znf_C2H2_type"/>
</dbReference>
<sequence length="207" mass="24248">MLHCSEFDYENGNFANTTAFDIDDNELLDDKGAAETVEKPAVIRRSKGRPPKRYDFQFKCEQCDFVSAYAKYFRTHMSQTHKDESMRIFKCPQCPEAYVEERFLQEHVKYLHNCVPRQPKFICAKCGKGFPKQSHLTRHSYVHDPAKKPFLCDRCPMRFTSQSMLDRHIEAKHIEQKAHTCADCGKAFGHIYGLKAHRIRLHKMKVE</sequence>